<gene>
    <name evidence="3" type="ORF">AXG93_4012s1480</name>
</gene>
<comment type="caution">
    <text evidence="3">The sequence shown here is derived from an EMBL/GenBank/DDBJ whole genome shotgun (WGS) entry which is preliminary data.</text>
</comment>
<dbReference type="PANTHER" id="PTHR22872">
    <property type="entry name" value="BTK-BINDING PROTEIN-RELATED"/>
    <property type="match status" value="1"/>
</dbReference>
<dbReference type="PROSITE" id="PS50088">
    <property type="entry name" value="ANK_REPEAT"/>
    <property type="match status" value="2"/>
</dbReference>
<dbReference type="InterPro" id="IPR036770">
    <property type="entry name" value="Ankyrin_rpt-contain_sf"/>
</dbReference>
<evidence type="ECO:0000256" key="2">
    <source>
        <dbReference type="PROSITE-ProRule" id="PRU00023"/>
    </source>
</evidence>
<dbReference type="Gene3D" id="2.130.10.30">
    <property type="entry name" value="Regulator of chromosome condensation 1/beta-lactamase-inhibitor protein II"/>
    <property type="match status" value="1"/>
</dbReference>
<dbReference type="PROSITE" id="PS50297">
    <property type="entry name" value="ANK_REP_REGION"/>
    <property type="match status" value="2"/>
</dbReference>
<dbReference type="SUPFAM" id="SSF50985">
    <property type="entry name" value="RCC1/BLIP-II"/>
    <property type="match status" value="1"/>
</dbReference>
<feature type="repeat" description="ANK" evidence="2">
    <location>
        <begin position="62"/>
        <end position="94"/>
    </location>
</feature>
<dbReference type="InterPro" id="IPR002110">
    <property type="entry name" value="Ankyrin_rpt"/>
</dbReference>
<reference evidence="3" key="1">
    <citation type="submission" date="2016-03" db="EMBL/GenBank/DDBJ databases">
        <title>Mechanisms controlling the formation of the plant cell surface in tip-growing cells are functionally conserved among land plants.</title>
        <authorList>
            <person name="Honkanen S."/>
            <person name="Jones V.A."/>
            <person name="Morieri G."/>
            <person name="Champion C."/>
            <person name="Hetherington A.J."/>
            <person name="Kelly S."/>
            <person name="Saint-Marcoux D."/>
            <person name="Proust H."/>
            <person name="Prescott H."/>
            <person name="Dolan L."/>
        </authorList>
    </citation>
    <scope>NUCLEOTIDE SEQUENCE [LARGE SCALE GENOMIC DNA]</scope>
    <source>
        <tissue evidence="3">Whole gametophyte</tissue>
    </source>
</reference>
<accession>A0A176VKX8</accession>
<dbReference type="Gene3D" id="1.25.40.20">
    <property type="entry name" value="Ankyrin repeat-containing domain"/>
    <property type="match status" value="1"/>
</dbReference>
<dbReference type="AlphaFoldDB" id="A0A176VKX8"/>
<dbReference type="EMBL" id="LVLJ01003523">
    <property type="protein sequence ID" value="OAE21217.1"/>
    <property type="molecule type" value="Genomic_DNA"/>
</dbReference>
<dbReference type="InterPro" id="IPR000408">
    <property type="entry name" value="Reg_chr_condens"/>
</dbReference>
<sequence>MDTFTVLLAGMLSKPVSNYKSSSSGTLKDLWAVVRTGSVHDVEIAQLHLKKQNGNVNKKNAFGSTALHIASLRNHLPIVRRLLAAGVDPNARDGESGWSSLHRALHFGHLAVAGLLIEAGASLVLEDSKGLTPVNLTSAKFHSVALTATGEVYSWGFGRGGRLGHPDFDIHSGQVAVITPRQITNSFGCRPVRDVPVDILDKVVDKVSVSGVGGPGFGWIDLADFLRSS</sequence>
<feature type="repeat" description="ANK" evidence="2">
    <location>
        <begin position="96"/>
        <end position="128"/>
    </location>
</feature>
<protein>
    <submittedName>
        <fullName evidence="3">Uncharacterized protein</fullName>
    </submittedName>
</protein>
<proteinExistence type="predicted"/>
<evidence type="ECO:0000313" key="3">
    <source>
        <dbReference type="EMBL" id="OAE21217.1"/>
    </source>
</evidence>
<dbReference type="InterPro" id="IPR051625">
    <property type="entry name" value="Signaling_Regulatory_Domain"/>
</dbReference>
<dbReference type="SMART" id="SM00248">
    <property type="entry name" value="ANK"/>
    <property type="match status" value="2"/>
</dbReference>
<organism evidence="3 4">
    <name type="scientific">Marchantia polymorpha subsp. ruderalis</name>
    <dbReference type="NCBI Taxonomy" id="1480154"/>
    <lineage>
        <taxon>Eukaryota</taxon>
        <taxon>Viridiplantae</taxon>
        <taxon>Streptophyta</taxon>
        <taxon>Embryophyta</taxon>
        <taxon>Marchantiophyta</taxon>
        <taxon>Marchantiopsida</taxon>
        <taxon>Marchantiidae</taxon>
        <taxon>Marchantiales</taxon>
        <taxon>Marchantiaceae</taxon>
        <taxon>Marchantia</taxon>
    </lineage>
</organism>
<keyword evidence="2" id="KW-0040">ANK repeat</keyword>
<dbReference type="InterPro" id="IPR009091">
    <property type="entry name" value="RCC1/BLIP-II"/>
</dbReference>
<keyword evidence="4" id="KW-1185">Reference proteome</keyword>
<keyword evidence="1" id="KW-0677">Repeat</keyword>
<dbReference type="Pfam" id="PF00415">
    <property type="entry name" value="RCC1"/>
    <property type="match status" value="1"/>
</dbReference>
<dbReference type="PANTHER" id="PTHR22872:SF2">
    <property type="entry name" value="INHIBITOR OF BRUTON TYROSINE KINASE"/>
    <property type="match status" value="1"/>
</dbReference>
<evidence type="ECO:0000313" key="4">
    <source>
        <dbReference type="Proteomes" id="UP000077202"/>
    </source>
</evidence>
<name>A0A176VKX8_MARPO</name>
<dbReference type="SUPFAM" id="SSF48403">
    <property type="entry name" value="Ankyrin repeat"/>
    <property type="match status" value="1"/>
</dbReference>
<dbReference type="Proteomes" id="UP000077202">
    <property type="component" value="Unassembled WGS sequence"/>
</dbReference>
<evidence type="ECO:0000256" key="1">
    <source>
        <dbReference type="ARBA" id="ARBA00022737"/>
    </source>
</evidence>
<dbReference type="Pfam" id="PF12796">
    <property type="entry name" value="Ank_2"/>
    <property type="match status" value="1"/>
</dbReference>